<evidence type="ECO:0000313" key="1">
    <source>
        <dbReference type="EMBL" id="KUM50240.1"/>
    </source>
</evidence>
<protein>
    <submittedName>
        <fullName evidence="2">Uncharacterized protein</fullName>
    </submittedName>
</protein>
<accession>A0A117NIN4</accession>
<proteinExistence type="predicted"/>
<evidence type="ECO:0000313" key="2">
    <source>
        <dbReference type="EMBL" id="KUM50257.1"/>
    </source>
</evidence>
<reference evidence="2" key="1">
    <citation type="journal article" date="2015" name="Genome Biol. Evol.">
        <title>Organellar Genomes of White Spruce (Picea glauca): Assembly and Annotation.</title>
        <authorList>
            <person name="Jackman S.D."/>
            <person name="Warren R.L."/>
            <person name="Gibb E.A."/>
            <person name="Vandervalk B.P."/>
            <person name="Mohamadi H."/>
            <person name="Chu J."/>
            <person name="Raymond A."/>
            <person name="Pleasance S."/>
            <person name="Coope R."/>
            <person name="Wildung M.R."/>
            <person name="Ritland C.E."/>
            <person name="Bousquet J."/>
            <person name="Jones S.J."/>
            <person name="Bohlmann J."/>
            <person name="Birol I."/>
        </authorList>
    </citation>
    <scope>NUCLEOTIDE SEQUENCE [LARGE SCALE GENOMIC DNA]</scope>
    <source>
        <tissue evidence="2">Flushing bud</tissue>
    </source>
</reference>
<organism evidence="2">
    <name type="scientific">Picea glauca</name>
    <name type="common">White spruce</name>
    <name type="synonym">Pinus glauca</name>
    <dbReference type="NCBI Taxonomy" id="3330"/>
    <lineage>
        <taxon>Eukaryota</taxon>
        <taxon>Viridiplantae</taxon>
        <taxon>Streptophyta</taxon>
        <taxon>Embryophyta</taxon>
        <taxon>Tracheophyta</taxon>
        <taxon>Spermatophyta</taxon>
        <taxon>Pinopsida</taxon>
        <taxon>Pinidae</taxon>
        <taxon>Conifers I</taxon>
        <taxon>Pinales</taxon>
        <taxon>Pinaceae</taxon>
        <taxon>Picea</taxon>
    </lineage>
</organism>
<dbReference type="EMBL" id="LKAM01000001">
    <property type="protein sequence ID" value="KUM50257.1"/>
    <property type="molecule type" value="Genomic_DNA"/>
</dbReference>
<dbReference type="EMBL" id="LKAM01000001">
    <property type="protein sequence ID" value="KUM50240.1"/>
    <property type="molecule type" value="Genomic_DNA"/>
</dbReference>
<gene>
    <name evidence="2" type="ORF">ABT39_MTgene100</name>
    <name evidence="1" type="ORF">ABT39_MTgene83</name>
</gene>
<dbReference type="AlphaFoldDB" id="A0A117NIN4"/>
<geneLocation type="mitochondrion" evidence="2"/>
<keyword evidence="2" id="KW-0496">Mitochondrion</keyword>
<name>A0A117NIN4_PICGL</name>
<sequence length="76" mass="9278">MWWVRAWKERILTIFFYQLERRRHYSVPRFSPLTLGRMKARRPGPSSDEDLLCDLTADLGPLYLLFLHEHSFYLYT</sequence>
<comment type="caution">
    <text evidence="2">The sequence shown here is derived from an EMBL/GenBank/DDBJ whole genome shotgun (WGS) entry which is preliminary data.</text>
</comment>